<dbReference type="NCBIfam" id="TIGR01444">
    <property type="entry name" value="fkbM_fam"/>
    <property type="match status" value="1"/>
</dbReference>
<dbReference type="RefSeq" id="WP_377409840.1">
    <property type="nucleotide sequence ID" value="NZ_JBHSCY010000002.1"/>
</dbReference>
<dbReference type="SUPFAM" id="SSF53335">
    <property type="entry name" value="S-adenosyl-L-methionine-dependent methyltransferases"/>
    <property type="match status" value="1"/>
</dbReference>
<evidence type="ECO:0000313" key="3">
    <source>
        <dbReference type="Proteomes" id="UP001595826"/>
    </source>
</evidence>
<feature type="domain" description="Methyltransferase FkbM" evidence="1">
    <location>
        <begin position="64"/>
        <end position="199"/>
    </location>
</feature>
<gene>
    <name evidence="2" type="ORF">ACFOWD_08695</name>
</gene>
<evidence type="ECO:0000259" key="1">
    <source>
        <dbReference type="Pfam" id="PF05050"/>
    </source>
</evidence>
<keyword evidence="3" id="KW-1185">Reference proteome</keyword>
<comment type="caution">
    <text evidence="2">The sequence shown here is derived from an EMBL/GenBank/DDBJ whole genome shotgun (WGS) entry which is preliminary data.</text>
</comment>
<organism evidence="2 3">
    <name type="scientific">Polaribacter marinivivus</name>
    <dbReference type="NCBI Taxonomy" id="1524260"/>
    <lineage>
        <taxon>Bacteria</taxon>
        <taxon>Pseudomonadati</taxon>
        <taxon>Bacteroidota</taxon>
        <taxon>Flavobacteriia</taxon>
        <taxon>Flavobacteriales</taxon>
        <taxon>Flavobacteriaceae</taxon>
    </lineage>
</organism>
<protein>
    <submittedName>
        <fullName evidence="2">FkbM family methyltransferase</fullName>
    </submittedName>
</protein>
<dbReference type="EMBL" id="JBHSCY010000002">
    <property type="protein sequence ID" value="MFC4268978.1"/>
    <property type="molecule type" value="Genomic_DNA"/>
</dbReference>
<dbReference type="InterPro" id="IPR026913">
    <property type="entry name" value="METTL24"/>
</dbReference>
<keyword evidence="2" id="KW-0808">Transferase</keyword>
<accession>A0ABV8RC40</accession>
<dbReference type="PANTHER" id="PTHR32026">
    <property type="entry name" value="METHYLTRANSFERASE-LIKE PROTEIN 24"/>
    <property type="match status" value="1"/>
</dbReference>
<dbReference type="GO" id="GO:0008168">
    <property type="term" value="F:methyltransferase activity"/>
    <property type="evidence" value="ECO:0007669"/>
    <property type="project" value="UniProtKB-KW"/>
</dbReference>
<dbReference type="Proteomes" id="UP001595826">
    <property type="component" value="Unassembled WGS sequence"/>
</dbReference>
<sequence>MNFLKKIFKRNSLEKQQRKIQKERCKTWFKVNGDKTLRLDYNLSKSSIVLDLGGFKGDFAQEIYNRYSCEIHIFEPVLSFYNAINDRFIDNKKVTAYPFGLANEDKELYISNSNDASSVFIEGEGSEKIKLKSILKFIEEHNIIDVDLIKINIEGGEYEVLESLIADNKLSMFKNLQIQFHDFIIENAKERMSKIQQELAKTHVLTYQYEFVWENWKLKE</sequence>
<dbReference type="GO" id="GO:0032259">
    <property type="term" value="P:methylation"/>
    <property type="evidence" value="ECO:0007669"/>
    <property type="project" value="UniProtKB-KW"/>
</dbReference>
<dbReference type="InterPro" id="IPR006342">
    <property type="entry name" value="FkbM_mtfrase"/>
</dbReference>
<dbReference type="Pfam" id="PF05050">
    <property type="entry name" value="Methyltransf_21"/>
    <property type="match status" value="1"/>
</dbReference>
<dbReference type="InterPro" id="IPR029063">
    <property type="entry name" value="SAM-dependent_MTases_sf"/>
</dbReference>
<reference evidence="3" key="1">
    <citation type="journal article" date="2019" name="Int. J. Syst. Evol. Microbiol.">
        <title>The Global Catalogue of Microorganisms (GCM) 10K type strain sequencing project: providing services to taxonomists for standard genome sequencing and annotation.</title>
        <authorList>
            <consortium name="The Broad Institute Genomics Platform"/>
            <consortium name="The Broad Institute Genome Sequencing Center for Infectious Disease"/>
            <person name="Wu L."/>
            <person name="Ma J."/>
        </authorList>
    </citation>
    <scope>NUCLEOTIDE SEQUENCE [LARGE SCALE GENOMIC DNA]</scope>
    <source>
        <strain evidence="3">CECT 8655</strain>
    </source>
</reference>
<evidence type="ECO:0000313" key="2">
    <source>
        <dbReference type="EMBL" id="MFC4268978.1"/>
    </source>
</evidence>
<name>A0ABV8RC40_9FLAO</name>
<dbReference type="Gene3D" id="3.40.50.150">
    <property type="entry name" value="Vaccinia Virus protein VP39"/>
    <property type="match status" value="1"/>
</dbReference>
<keyword evidence="2" id="KW-0489">Methyltransferase</keyword>
<proteinExistence type="predicted"/>